<feature type="transmembrane region" description="Helical" evidence="6">
    <location>
        <begin position="207"/>
        <end position="227"/>
    </location>
</feature>
<dbReference type="OrthoDB" id="44736at2759"/>
<feature type="transmembrane region" description="Helical" evidence="6">
    <location>
        <begin position="268"/>
        <end position="288"/>
    </location>
</feature>
<dbReference type="PANTHER" id="PTHR12385">
    <property type="entry name" value="CHOLINE TRANSPORTER-LIKE (SLC FAMILY 44)"/>
    <property type="match status" value="1"/>
</dbReference>
<feature type="transmembrane region" description="Helical" evidence="6">
    <location>
        <begin position="401"/>
        <end position="420"/>
    </location>
</feature>
<dbReference type="GO" id="GO:0022857">
    <property type="term" value="F:transmembrane transporter activity"/>
    <property type="evidence" value="ECO:0007669"/>
    <property type="project" value="UniProtKB-UniRule"/>
</dbReference>
<reference evidence="8" key="1">
    <citation type="submission" date="2020-01" db="EMBL/GenBank/DDBJ databases">
        <title>Development of genomics and gene disruption for Polysphondylium violaceum indicates a role for the polyketide synthase stlB in stalk morphogenesis.</title>
        <authorList>
            <person name="Narita B."/>
            <person name="Kawabe Y."/>
            <person name="Kin K."/>
            <person name="Saito T."/>
            <person name="Gibbs R."/>
            <person name="Kuspa A."/>
            <person name="Muzny D."/>
            <person name="Queller D."/>
            <person name="Richards S."/>
            <person name="Strassman J."/>
            <person name="Sucgang R."/>
            <person name="Worley K."/>
            <person name="Schaap P."/>
        </authorList>
    </citation>
    <scope>NUCLEOTIDE SEQUENCE</scope>
    <source>
        <strain evidence="8">QSvi11</strain>
    </source>
</reference>
<comment type="caution">
    <text evidence="8">The sequence shown here is derived from an EMBL/GenBank/DDBJ whole genome shotgun (WGS) entry which is preliminary data.</text>
</comment>
<feature type="transmembrane region" description="Helical" evidence="6">
    <location>
        <begin position="239"/>
        <end position="262"/>
    </location>
</feature>
<evidence type="ECO:0000256" key="6">
    <source>
        <dbReference type="RuleBase" id="RU368066"/>
    </source>
</evidence>
<organism evidence="8 9">
    <name type="scientific">Polysphondylium violaceum</name>
    <dbReference type="NCBI Taxonomy" id="133409"/>
    <lineage>
        <taxon>Eukaryota</taxon>
        <taxon>Amoebozoa</taxon>
        <taxon>Evosea</taxon>
        <taxon>Eumycetozoa</taxon>
        <taxon>Dictyostelia</taxon>
        <taxon>Dictyosteliales</taxon>
        <taxon>Dictyosteliaceae</taxon>
        <taxon>Polysphondylium</taxon>
    </lineage>
</organism>
<evidence type="ECO:0000256" key="1">
    <source>
        <dbReference type="ARBA" id="ARBA00004141"/>
    </source>
</evidence>
<keyword evidence="5 6" id="KW-0472">Membrane</keyword>
<evidence type="ECO:0000256" key="4">
    <source>
        <dbReference type="ARBA" id="ARBA00022989"/>
    </source>
</evidence>
<dbReference type="GO" id="GO:0005886">
    <property type="term" value="C:plasma membrane"/>
    <property type="evidence" value="ECO:0007669"/>
    <property type="project" value="UniProtKB-SubCell"/>
</dbReference>
<feature type="compositionally biased region" description="Low complexity" evidence="7">
    <location>
        <begin position="86"/>
        <end position="102"/>
    </location>
</feature>
<feature type="transmembrane region" description="Helical" evidence="6">
    <location>
        <begin position="432"/>
        <end position="458"/>
    </location>
</feature>
<evidence type="ECO:0000256" key="7">
    <source>
        <dbReference type="SAM" id="MobiDB-lite"/>
    </source>
</evidence>
<comment type="function">
    <text evidence="6">Choline transporter.</text>
</comment>
<accession>A0A8J4PSX1</accession>
<comment type="subcellular location">
    <subcellularLocation>
        <location evidence="6">Cell membrane</location>
        <topology evidence="6">Multi-pass membrane protein</topology>
    </subcellularLocation>
    <subcellularLocation>
        <location evidence="1">Membrane</location>
        <topology evidence="1">Multi-pass membrane protein</topology>
    </subcellularLocation>
</comment>
<evidence type="ECO:0000256" key="5">
    <source>
        <dbReference type="ARBA" id="ARBA00023136"/>
    </source>
</evidence>
<feature type="compositionally biased region" description="Polar residues" evidence="7">
    <location>
        <begin position="19"/>
        <end position="34"/>
    </location>
</feature>
<dbReference type="AlphaFoldDB" id="A0A8J4PSX1"/>
<feature type="transmembrane region" description="Helical" evidence="6">
    <location>
        <begin position="309"/>
        <end position="328"/>
    </location>
</feature>
<keyword evidence="3 6" id="KW-0812">Transmembrane</keyword>
<feature type="compositionally biased region" description="Low complexity" evidence="7">
    <location>
        <begin position="37"/>
        <end position="79"/>
    </location>
</feature>
<dbReference type="Pfam" id="PF04515">
    <property type="entry name" value="Choline_transpo"/>
    <property type="match status" value="1"/>
</dbReference>
<gene>
    <name evidence="8" type="ORF">CYY_006771</name>
</gene>
<keyword evidence="4 6" id="KW-1133">Transmembrane helix</keyword>
<evidence type="ECO:0000313" key="8">
    <source>
        <dbReference type="EMBL" id="KAF2071914.1"/>
    </source>
</evidence>
<feature type="transmembrane region" description="Helical" evidence="6">
    <location>
        <begin position="492"/>
        <end position="517"/>
    </location>
</feature>
<feature type="region of interest" description="Disordered" evidence="7">
    <location>
        <begin position="1"/>
        <end position="137"/>
    </location>
</feature>
<feature type="transmembrane region" description="Helical" evidence="6">
    <location>
        <begin position="166"/>
        <end position="187"/>
    </location>
</feature>
<feature type="transmembrane region" description="Helical" evidence="6">
    <location>
        <begin position="524"/>
        <end position="550"/>
    </location>
</feature>
<proteinExistence type="inferred from homology"/>
<comment type="similarity">
    <text evidence="2 6">Belongs to the CTL (choline transporter-like) family.</text>
</comment>
<protein>
    <recommendedName>
        <fullName evidence="6">Choline transporter-like protein</fullName>
    </recommendedName>
</protein>
<dbReference type="PANTHER" id="PTHR12385:SF4">
    <property type="entry name" value="PROTEIN PNS1"/>
    <property type="match status" value="1"/>
</dbReference>
<dbReference type="Proteomes" id="UP000695562">
    <property type="component" value="Unassembled WGS sequence"/>
</dbReference>
<dbReference type="InterPro" id="IPR007603">
    <property type="entry name" value="Choline_transptr-like"/>
</dbReference>
<evidence type="ECO:0000256" key="3">
    <source>
        <dbReference type="ARBA" id="ARBA00022692"/>
    </source>
</evidence>
<name>A0A8J4PSX1_9MYCE</name>
<evidence type="ECO:0000256" key="2">
    <source>
        <dbReference type="ARBA" id="ARBA00007168"/>
    </source>
</evidence>
<feature type="transmembrane region" description="Helical" evidence="6">
    <location>
        <begin position="363"/>
        <end position="381"/>
    </location>
</feature>
<dbReference type="EMBL" id="AJWJ01000327">
    <property type="protein sequence ID" value="KAF2071914.1"/>
    <property type="molecule type" value="Genomic_DNA"/>
</dbReference>
<evidence type="ECO:0000313" key="9">
    <source>
        <dbReference type="Proteomes" id="UP000695562"/>
    </source>
</evidence>
<feature type="transmembrane region" description="Helical" evidence="6">
    <location>
        <begin position="334"/>
        <end position="356"/>
    </location>
</feature>
<sequence>MGIEDQSQHQLQQEDRVSSPITNPHPQNSFQSPTLHPYPVGQQPVPQQHLPYGYQQPPPQQQQQQPYQQPYQQPSYYSPNNGQHSPNYYQQQPNPQTYQGTGELPYSQPNYYNQPAQHQQMPQPPQQEASQYLLNNNNGGGNDNIQGSWNIQAEKFPQASPYQDKWFSLFFGLHIIGFLIILISSYAKPVLYYVDGNYNDYVNYNFLGNYYLTIGVGFVLAIIFVYVWSVIATRHPVQLITVTFISYLAVTGVLAIIFFIFISWVMGLLMLICTFFGVFFFIACRKRIQFTAALLKSAMDLISDYPTSFRMGVASMFFNFLWVTLWGAAFTRIFLVYEGGTLGFLVFYLVFSLYWVLNIIKNIVHTTISGLFASWYFMSGSVGMPRNPTLGAFKRSVTTSFGSIAFGSLLIAIISTLRYFASMMQNNRNVIVQIIGIILNFILGIMESILGFFNIYAFTQVAIYGKNYCTAAKDTFGMFKSRLGDTVINDNFVSVLISFSAFLGGLLGGIFGVIVCYDRVFGAFIGFFICFSFVLIALEVVYSGVVTIFVCYVMEPHILQQTKPEIYNIYQDAYHLRS</sequence>
<keyword evidence="9" id="KW-1185">Reference proteome</keyword>